<dbReference type="InterPro" id="IPR031680">
    <property type="entry name" value="Hepar_II_III_N"/>
</dbReference>
<comment type="subcellular location">
    <subcellularLocation>
        <location evidence="1">Periplasm</location>
    </subcellularLocation>
</comment>
<sequence length="649" mass="75753">MRHYDQNQIRESFKEINKKNIACRKRNLKYLQKEYPDIYVGLIDRANKYRDGYILLPGTGGDYIHIGNPPNWFDNIVNDNEYIWQLNRMKHWFTLIDAYIILEDETYITKVINDMDNWLKVCTPPESYDTHLYNKVDPWRILEVGIRMQEAWGYFVEMLISSQVITDKLLEKLIESIHRHGEILYRVSPKKHPGAATNHYIMEMLGLLWVGNTFKQFEEADEWKAFAISELERCSKAQLTIDGAHVEGCPMYHNGAVKWFSTGVIFAGGTNHFSTDYVDRLRKSLCYSIYSFRPTGTTVPWGDSRANTAAVLGALYGYIVFNHVGYLLSIRKFISINEIADLLVNHLRYINDIEKLLMEIEEASKDYTLQMDNLNWQRDINQVMYRTGWDKSDLSIFFACNAPIVSNHAHMDLMGFDLTCNNRPLVVDPGVFTYRDCNERYTFKSSQWHNTLTINNKDNFKYLTSFSYEKQKAGYVINTDAHEKLWYVVARHHNYEPIIHTRLMSLVDKKIIVILDKVEHLNPEDTVQLHYHLDSTKIKEQKGVVYTDQSDSNISIYYDENNFKRELIKGAISDEIDCLRESTLLQLNSTNPLVGETIFHTVMIPKVSSELSNVHVNIKQDNSRIMCIIEVDDSVYTLIWKDNKCSIDM</sequence>
<evidence type="ECO:0000256" key="4">
    <source>
        <dbReference type="ARBA" id="ARBA00023239"/>
    </source>
</evidence>
<dbReference type="PANTHER" id="PTHR39210:SF1">
    <property type="entry name" value="HEPARIN-SULFATE LYASE"/>
    <property type="match status" value="1"/>
</dbReference>
<dbReference type="EMBL" id="CP058561">
    <property type="protein sequence ID" value="QUH30173.1"/>
    <property type="molecule type" value="Genomic_DNA"/>
</dbReference>
<keyword evidence="8" id="KW-1185">Reference proteome</keyword>
<evidence type="ECO:0000256" key="1">
    <source>
        <dbReference type="ARBA" id="ARBA00004418"/>
    </source>
</evidence>
<dbReference type="Gene3D" id="1.50.10.100">
    <property type="entry name" value="Chondroitin AC/alginate lyase"/>
    <property type="match status" value="1"/>
</dbReference>
<dbReference type="GO" id="GO:0042597">
    <property type="term" value="C:periplasmic space"/>
    <property type="evidence" value="ECO:0007669"/>
    <property type="project" value="UniProtKB-SubCell"/>
</dbReference>
<dbReference type="Pfam" id="PF16889">
    <property type="entry name" value="Hepar_II_III_N"/>
    <property type="match status" value="1"/>
</dbReference>
<evidence type="ECO:0000313" key="7">
    <source>
        <dbReference type="EMBL" id="QUH30173.1"/>
    </source>
</evidence>
<dbReference type="PANTHER" id="PTHR39210">
    <property type="entry name" value="HEPARIN-SULFATE LYASE"/>
    <property type="match status" value="1"/>
</dbReference>
<keyword evidence="4 7" id="KW-0456">Lyase</keyword>
<organism evidence="7 8">
    <name type="scientific">Vallitalea guaymasensis</name>
    <dbReference type="NCBI Taxonomy" id="1185412"/>
    <lineage>
        <taxon>Bacteria</taxon>
        <taxon>Bacillati</taxon>
        <taxon>Bacillota</taxon>
        <taxon>Clostridia</taxon>
        <taxon>Lachnospirales</taxon>
        <taxon>Vallitaleaceae</taxon>
        <taxon>Vallitalea</taxon>
    </lineage>
</organism>
<evidence type="ECO:0000256" key="3">
    <source>
        <dbReference type="ARBA" id="ARBA00022764"/>
    </source>
</evidence>
<evidence type="ECO:0000256" key="2">
    <source>
        <dbReference type="ARBA" id="ARBA00022729"/>
    </source>
</evidence>
<dbReference type="KEGG" id="vgu:HYG85_15105"/>
<reference evidence="7 8" key="1">
    <citation type="submission" date="2020-07" db="EMBL/GenBank/DDBJ databases">
        <title>Vallitalea guaymasensis genome.</title>
        <authorList>
            <person name="Postec A."/>
        </authorList>
    </citation>
    <scope>NUCLEOTIDE SEQUENCE [LARGE SCALE GENOMIC DNA]</scope>
    <source>
        <strain evidence="7 8">Ra1766G1</strain>
    </source>
</reference>
<proteinExistence type="predicted"/>
<protein>
    <submittedName>
        <fullName evidence="7">Alginate lyase family protein</fullName>
    </submittedName>
</protein>
<feature type="domain" description="Heparinase II/III-like C-terminal" evidence="5">
    <location>
        <begin position="392"/>
        <end position="560"/>
    </location>
</feature>
<keyword evidence="2" id="KW-0732">Signal</keyword>
<name>A0A8J8SCT1_9FIRM</name>
<evidence type="ECO:0000313" key="8">
    <source>
        <dbReference type="Proteomes" id="UP000677305"/>
    </source>
</evidence>
<dbReference type="GO" id="GO:0016829">
    <property type="term" value="F:lyase activity"/>
    <property type="evidence" value="ECO:0007669"/>
    <property type="project" value="UniProtKB-KW"/>
</dbReference>
<evidence type="ECO:0000259" key="6">
    <source>
        <dbReference type="Pfam" id="PF16889"/>
    </source>
</evidence>
<dbReference type="SUPFAM" id="SSF48230">
    <property type="entry name" value="Chondroitin AC/alginate lyase"/>
    <property type="match status" value="1"/>
</dbReference>
<dbReference type="InterPro" id="IPR012480">
    <property type="entry name" value="Hepar_II_III_C"/>
</dbReference>
<dbReference type="Gene3D" id="2.70.98.70">
    <property type="match status" value="1"/>
</dbReference>
<gene>
    <name evidence="7" type="ORF">HYG85_15105</name>
</gene>
<dbReference type="AlphaFoldDB" id="A0A8J8SCT1"/>
<dbReference type="InterPro" id="IPR008929">
    <property type="entry name" value="Chondroitin_lyas"/>
</dbReference>
<evidence type="ECO:0000259" key="5">
    <source>
        <dbReference type="Pfam" id="PF07940"/>
    </source>
</evidence>
<dbReference type="RefSeq" id="WP_212690379.1">
    <property type="nucleotide sequence ID" value="NZ_CP058561.1"/>
</dbReference>
<dbReference type="Proteomes" id="UP000677305">
    <property type="component" value="Chromosome"/>
</dbReference>
<accession>A0A8J8SCT1</accession>
<feature type="domain" description="Heparin-sulfate lyase N-terminal" evidence="6">
    <location>
        <begin position="63"/>
        <end position="312"/>
    </location>
</feature>
<keyword evidence="3" id="KW-0574">Periplasm</keyword>
<dbReference type="Pfam" id="PF07940">
    <property type="entry name" value="Hepar_II_III_C"/>
    <property type="match status" value="1"/>
</dbReference>